<evidence type="ECO:0008006" key="3">
    <source>
        <dbReference type="Google" id="ProtNLM"/>
    </source>
</evidence>
<reference evidence="2" key="1">
    <citation type="journal article" date="2019" name="Int. J. Syst. Evol. Microbiol.">
        <title>The Global Catalogue of Microorganisms (GCM) 10K type strain sequencing project: providing services to taxonomists for standard genome sequencing and annotation.</title>
        <authorList>
            <consortium name="The Broad Institute Genomics Platform"/>
            <consortium name="The Broad Institute Genome Sequencing Center for Infectious Disease"/>
            <person name="Wu L."/>
            <person name="Ma J."/>
        </authorList>
    </citation>
    <scope>NUCLEOTIDE SEQUENCE [LARGE SCALE GENOMIC DNA]</scope>
    <source>
        <strain evidence="2">JCM 18204</strain>
    </source>
</reference>
<dbReference type="RefSeq" id="WP_345301593.1">
    <property type="nucleotide sequence ID" value="NZ_BAABJE010000001.1"/>
</dbReference>
<dbReference type="Proteomes" id="UP001499959">
    <property type="component" value="Unassembled WGS sequence"/>
</dbReference>
<gene>
    <name evidence="1" type="ORF">GCM10023307_03970</name>
</gene>
<evidence type="ECO:0000313" key="2">
    <source>
        <dbReference type="Proteomes" id="UP001499959"/>
    </source>
</evidence>
<name>A0ABP9AKT4_9GAMM</name>
<comment type="caution">
    <text evidence="1">The sequence shown here is derived from an EMBL/GenBank/DDBJ whole genome shotgun (WGS) entry which is preliminary data.</text>
</comment>
<proteinExistence type="predicted"/>
<evidence type="ECO:0000313" key="1">
    <source>
        <dbReference type="EMBL" id="GAA4782603.1"/>
    </source>
</evidence>
<accession>A0ABP9AKT4</accession>
<dbReference type="EMBL" id="BAABJE010000001">
    <property type="protein sequence ID" value="GAA4782603.1"/>
    <property type="molecule type" value="Genomic_DNA"/>
</dbReference>
<keyword evidence="2" id="KW-1185">Reference proteome</keyword>
<sequence>MADTPIPWAILELVQTRLRTVRRANDYRTDAGRDVRLEPAPFDPNDGPCLTLYPLTTLYPDDARSAGERGFTFVVEALVPVRIDNAQQRIVETIADIEDALDGYAQAPLALPLQFQESVLLDRPDGLAAMAAQVLFGTRYRRAVPR</sequence>
<organism evidence="1 2">
    <name type="scientific">Lysobacter hankyongensis</name>
    <dbReference type="NCBI Taxonomy" id="1176535"/>
    <lineage>
        <taxon>Bacteria</taxon>
        <taxon>Pseudomonadati</taxon>
        <taxon>Pseudomonadota</taxon>
        <taxon>Gammaproteobacteria</taxon>
        <taxon>Lysobacterales</taxon>
        <taxon>Lysobacteraceae</taxon>
        <taxon>Lysobacter</taxon>
    </lineage>
</organism>
<protein>
    <recommendedName>
        <fullName evidence="3">DUF3168 domain-containing protein</fullName>
    </recommendedName>
</protein>